<dbReference type="AlphaFoldDB" id="A0AAV9E885"/>
<organism evidence="1 2">
    <name type="scientific">Acorus calamus</name>
    <name type="common">Sweet flag</name>
    <dbReference type="NCBI Taxonomy" id="4465"/>
    <lineage>
        <taxon>Eukaryota</taxon>
        <taxon>Viridiplantae</taxon>
        <taxon>Streptophyta</taxon>
        <taxon>Embryophyta</taxon>
        <taxon>Tracheophyta</taxon>
        <taxon>Spermatophyta</taxon>
        <taxon>Magnoliopsida</taxon>
        <taxon>Liliopsida</taxon>
        <taxon>Acoraceae</taxon>
        <taxon>Acorus</taxon>
    </lineage>
</organism>
<gene>
    <name evidence="1" type="ORF">QJS10_CPA09g00640</name>
</gene>
<evidence type="ECO:0000313" key="2">
    <source>
        <dbReference type="Proteomes" id="UP001180020"/>
    </source>
</evidence>
<protein>
    <submittedName>
        <fullName evidence="1">Uncharacterized protein</fullName>
    </submittedName>
</protein>
<proteinExistence type="predicted"/>
<reference evidence="1" key="1">
    <citation type="journal article" date="2023" name="Nat. Commun.">
        <title>Diploid and tetraploid genomes of Acorus and the evolution of monocots.</title>
        <authorList>
            <person name="Ma L."/>
            <person name="Liu K.W."/>
            <person name="Li Z."/>
            <person name="Hsiao Y.Y."/>
            <person name="Qi Y."/>
            <person name="Fu T."/>
            <person name="Tang G.D."/>
            <person name="Zhang D."/>
            <person name="Sun W.H."/>
            <person name="Liu D.K."/>
            <person name="Li Y."/>
            <person name="Chen G.Z."/>
            <person name="Liu X.D."/>
            <person name="Liao X.Y."/>
            <person name="Jiang Y.T."/>
            <person name="Yu X."/>
            <person name="Hao Y."/>
            <person name="Huang J."/>
            <person name="Zhao X.W."/>
            <person name="Ke S."/>
            <person name="Chen Y.Y."/>
            <person name="Wu W.L."/>
            <person name="Hsu J.L."/>
            <person name="Lin Y.F."/>
            <person name="Huang M.D."/>
            <person name="Li C.Y."/>
            <person name="Huang L."/>
            <person name="Wang Z.W."/>
            <person name="Zhao X."/>
            <person name="Zhong W.Y."/>
            <person name="Peng D.H."/>
            <person name="Ahmad S."/>
            <person name="Lan S."/>
            <person name="Zhang J.S."/>
            <person name="Tsai W.C."/>
            <person name="Van de Peer Y."/>
            <person name="Liu Z.J."/>
        </authorList>
    </citation>
    <scope>NUCLEOTIDE SEQUENCE</scope>
    <source>
        <strain evidence="1">CP</strain>
    </source>
</reference>
<evidence type="ECO:0000313" key="1">
    <source>
        <dbReference type="EMBL" id="KAK1309165.1"/>
    </source>
</evidence>
<sequence length="60" mass="6849">MMVIIKERKKEGKAIEGMREAAQPPGIIKMIIFSKRKPTPRLAIPLTTVVNDGCQRFRRV</sequence>
<keyword evidence="2" id="KW-1185">Reference proteome</keyword>
<name>A0AAV9E885_ACOCL</name>
<reference evidence="1" key="2">
    <citation type="submission" date="2023-06" db="EMBL/GenBank/DDBJ databases">
        <authorList>
            <person name="Ma L."/>
            <person name="Liu K.-W."/>
            <person name="Li Z."/>
            <person name="Hsiao Y.-Y."/>
            <person name="Qi Y."/>
            <person name="Fu T."/>
            <person name="Tang G."/>
            <person name="Zhang D."/>
            <person name="Sun W.-H."/>
            <person name="Liu D.-K."/>
            <person name="Li Y."/>
            <person name="Chen G.-Z."/>
            <person name="Liu X.-D."/>
            <person name="Liao X.-Y."/>
            <person name="Jiang Y.-T."/>
            <person name="Yu X."/>
            <person name="Hao Y."/>
            <person name="Huang J."/>
            <person name="Zhao X.-W."/>
            <person name="Ke S."/>
            <person name="Chen Y.-Y."/>
            <person name="Wu W.-L."/>
            <person name="Hsu J.-L."/>
            <person name="Lin Y.-F."/>
            <person name="Huang M.-D."/>
            <person name="Li C.-Y."/>
            <person name="Huang L."/>
            <person name="Wang Z.-W."/>
            <person name="Zhao X."/>
            <person name="Zhong W.-Y."/>
            <person name="Peng D.-H."/>
            <person name="Ahmad S."/>
            <person name="Lan S."/>
            <person name="Zhang J.-S."/>
            <person name="Tsai W.-C."/>
            <person name="Van De Peer Y."/>
            <person name="Liu Z.-J."/>
        </authorList>
    </citation>
    <scope>NUCLEOTIDE SEQUENCE</scope>
    <source>
        <strain evidence="1">CP</strain>
        <tissue evidence="1">Leaves</tissue>
    </source>
</reference>
<dbReference type="EMBL" id="JAUJYO010000009">
    <property type="protein sequence ID" value="KAK1309165.1"/>
    <property type="molecule type" value="Genomic_DNA"/>
</dbReference>
<accession>A0AAV9E885</accession>
<dbReference type="Proteomes" id="UP001180020">
    <property type="component" value="Unassembled WGS sequence"/>
</dbReference>
<comment type="caution">
    <text evidence="1">The sequence shown here is derived from an EMBL/GenBank/DDBJ whole genome shotgun (WGS) entry which is preliminary data.</text>
</comment>